<dbReference type="PRINTS" id="PR00463">
    <property type="entry name" value="EP450I"/>
</dbReference>
<reference evidence="11" key="1">
    <citation type="submission" date="2013-02" db="EMBL/GenBank/DDBJ databases">
        <authorList>
            <person name="Hughes D."/>
        </authorList>
    </citation>
    <scope>NUCLEOTIDE SEQUENCE</scope>
    <source>
        <strain>Durham</strain>
        <strain evidence="11">NC isolate 2 -- Noor lab</strain>
    </source>
</reference>
<evidence type="ECO:0000256" key="4">
    <source>
        <dbReference type="ARBA" id="ARBA00022723"/>
    </source>
</evidence>
<dbReference type="InterPro" id="IPR036396">
    <property type="entry name" value="Cyt_P450_sf"/>
</dbReference>
<dbReference type="EMBL" id="CAQQ02026560">
    <property type="status" value="NOT_ANNOTATED_CDS"/>
    <property type="molecule type" value="Genomic_DNA"/>
</dbReference>
<dbReference type="EnsemblMetazoa" id="MESCA003323-RA">
    <property type="protein sequence ID" value="MESCA003323-PA"/>
    <property type="gene ID" value="MESCA003323"/>
</dbReference>
<dbReference type="GO" id="GO:0020037">
    <property type="term" value="F:heme binding"/>
    <property type="evidence" value="ECO:0007669"/>
    <property type="project" value="InterPro"/>
</dbReference>
<keyword evidence="5 9" id="KW-0560">Oxidoreductase</keyword>
<reference evidence="10" key="2">
    <citation type="submission" date="2015-06" db="UniProtKB">
        <authorList>
            <consortium name="EnsemblMetazoa"/>
        </authorList>
    </citation>
    <scope>IDENTIFICATION</scope>
</reference>
<sequence>MEGVKTTATEILVMQEPQDLRGWRDEGNGEEWGKMRSAVNPILMNPSNVKVYFPKVLNANNEFVERIRELRDSKTFEVPDDFITEINRWTFENVVAVSMDKEVGLIRKNRNNPEALQAFENLHKVFKLIYDLDVKPAFWKIVKTPAFKEMMTALDGIQVLFEKYANESIANMDMSKKYDEQSVLQNLSQEILREEIMKILPNEDSELTVQNMKSMPYLRACIKESIRLYPLGPGTMRRSNQDLELDGYKVPKGTDIVMNTEEIMRESRNYPEALRFIPERWLRENNEIKAQCPHAKKSDNPFVYMPFGFGPRMCVGKRIVDLELEIGLTKILRNYKVEYNYPPDDVFTISENARPFSGIPGPSKFQLLRGSLPGGKFHGKSLKEFGNICRKDYGDLFKLAAGFGIPNVVMSFNPDHFEKVFQTEGECPYRRSPASITYFRETVKKDFYSGMLGLAVS</sequence>
<evidence type="ECO:0008006" key="12">
    <source>
        <dbReference type="Google" id="ProtNLM"/>
    </source>
</evidence>
<accession>T1GIP0</accession>
<dbReference type="GO" id="GO:0004497">
    <property type="term" value="F:monooxygenase activity"/>
    <property type="evidence" value="ECO:0007669"/>
    <property type="project" value="UniProtKB-KW"/>
</dbReference>
<dbReference type="InterPro" id="IPR001128">
    <property type="entry name" value="Cyt_P450"/>
</dbReference>
<evidence type="ECO:0000256" key="1">
    <source>
        <dbReference type="ARBA" id="ARBA00001971"/>
    </source>
</evidence>
<protein>
    <recommendedName>
        <fullName evidence="12">Cytochrome P450</fullName>
    </recommendedName>
</protein>
<evidence type="ECO:0000313" key="11">
    <source>
        <dbReference type="Proteomes" id="UP000015102"/>
    </source>
</evidence>
<feature type="binding site" description="axial binding residue" evidence="8">
    <location>
        <position position="314"/>
    </location>
    <ligand>
        <name>heme</name>
        <dbReference type="ChEBI" id="CHEBI:30413"/>
    </ligand>
    <ligandPart>
        <name>Fe</name>
        <dbReference type="ChEBI" id="CHEBI:18248"/>
    </ligandPart>
</feature>
<keyword evidence="4 8" id="KW-0479">Metal-binding</keyword>
<dbReference type="AlphaFoldDB" id="T1GIP0"/>
<dbReference type="InterPro" id="IPR017972">
    <property type="entry name" value="Cyt_P450_CS"/>
</dbReference>
<proteinExistence type="inferred from homology"/>
<keyword evidence="11" id="KW-1185">Reference proteome</keyword>
<dbReference type="InterPro" id="IPR002401">
    <property type="entry name" value="Cyt_P450_E_grp-I"/>
</dbReference>
<evidence type="ECO:0000256" key="9">
    <source>
        <dbReference type="RuleBase" id="RU000461"/>
    </source>
</evidence>
<comment type="cofactor">
    <cofactor evidence="1 8">
        <name>heme</name>
        <dbReference type="ChEBI" id="CHEBI:30413"/>
    </cofactor>
</comment>
<dbReference type="EMBL" id="CAQQ02026561">
    <property type="status" value="NOT_ANNOTATED_CDS"/>
    <property type="molecule type" value="Genomic_DNA"/>
</dbReference>
<dbReference type="HOGENOM" id="CLU_598924_0_0_1"/>
<evidence type="ECO:0000256" key="2">
    <source>
        <dbReference type="ARBA" id="ARBA00010617"/>
    </source>
</evidence>
<dbReference type="EMBL" id="CAQQ02026559">
    <property type="status" value="NOT_ANNOTATED_CDS"/>
    <property type="molecule type" value="Genomic_DNA"/>
</dbReference>
<dbReference type="EMBL" id="CAQQ02026558">
    <property type="status" value="NOT_ANNOTATED_CDS"/>
    <property type="molecule type" value="Genomic_DNA"/>
</dbReference>
<dbReference type="InterPro" id="IPR050479">
    <property type="entry name" value="CYP11_CYP27_families"/>
</dbReference>
<evidence type="ECO:0000256" key="7">
    <source>
        <dbReference type="ARBA" id="ARBA00023033"/>
    </source>
</evidence>
<evidence type="ECO:0000256" key="3">
    <source>
        <dbReference type="ARBA" id="ARBA00022617"/>
    </source>
</evidence>
<dbReference type="GO" id="GO:0005506">
    <property type="term" value="F:iron ion binding"/>
    <property type="evidence" value="ECO:0007669"/>
    <property type="project" value="InterPro"/>
</dbReference>
<dbReference type="PANTHER" id="PTHR24279:SF120">
    <property type="entry name" value="CYTOCHROME P450"/>
    <property type="match status" value="1"/>
</dbReference>
<dbReference type="Proteomes" id="UP000015102">
    <property type="component" value="Unassembled WGS sequence"/>
</dbReference>
<dbReference type="GO" id="GO:0016705">
    <property type="term" value="F:oxidoreductase activity, acting on paired donors, with incorporation or reduction of molecular oxygen"/>
    <property type="evidence" value="ECO:0007669"/>
    <property type="project" value="InterPro"/>
</dbReference>
<dbReference type="PROSITE" id="PS00086">
    <property type="entry name" value="CYTOCHROME_P450"/>
    <property type="match status" value="1"/>
</dbReference>
<keyword evidence="3 8" id="KW-0349">Heme</keyword>
<dbReference type="Pfam" id="PF00067">
    <property type="entry name" value="p450"/>
    <property type="match status" value="2"/>
</dbReference>
<dbReference type="PANTHER" id="PTHR24279">
    <property type="entry name" value="CYTOCHROME P450"/>
    <property type="match status" value="1"/>
</dbReference>
<dbReference type="SUPFAM" id="SSF48264">
    <property type="entry name" value="Cytochrome P450"/>
    <property type="match status" value="1"/>
</dbReference>
<dbReference type="STRING" id="36166.T1GIP0"/>
<dbReference type="EMBL" id="CAQQ02026557">
    <property type="status" value="NOT_ANNOTATED_CDS"/>
    <property type="molecule type" value="Genomic_DNA"/>
</dbReference>
<keyword evidence="6 8" id="KW-0408">Iron</keyword>
<keyword evidence="7 9" id="KW-0503">Monooxygenase</keyword>
<evidence type="ECO:0000256" key="5">
    <source>
        <dbReference type="ARBA" id="ARBA00023002"/>
    </source>
</evidence>
<name>T1GIP0_MEGSC</name>
<comment type="similarity">
    <text evidence="2 9">Belongs to the cytochrome P450 family.</text>
</comment>
<dbReference type="OMA" id="ITEINRW"/>
<evidence type="ECO:0000256" key="8">
    <source>
        <dbReference type="PIRSR" id="PIRSR602401-1"/>
    </source>
</evidence>
<dbReference type="Gene3D" id="1.10.630.10">
    <property type="entry name" value="Cytochrome P450"/>
    <property type="match status" value="3"/>
</dbReference>
<evidence type="ECO:0000313" key="10">
    <source>
        <dbReference type="EnsemblMetazoa" id="MESCA003323-PA"/>
    </source>
</evidence>
<dbReference type="PRINTS" id="PR00385">
    <property type="entry name" value="P450"/>
</dbReference>
<organism evidence="10 11">
    <name type="scientific">Megaselia scalaris</name>
    <name type="common">Humpbacked fly</name>
    <name type="synonym">Phora scalaris</name>
    <dbReference type="NCBI Taxonomy" id="36166"/>
    <lineage>
        <taxon>Eukaryota</taxon>
        <taxon>Metazoa</taxon>
        <taxon>Ecdysozoa</taxon>
        <taxon>Arthropoda</taxon>
        <taxon>Hexapoda</taxon>
        <taxon>Insecta</taxon>
        <taxon>Pterygota</taxon>
        <taxon>Neoptera</taxon>
        <taxon>Endopterygota</taxon>
        <taxon>Diptera</taxon>
        <taxon>Brachycera</taxon>
        <taxon>Muscomorpha</taxon>
        <taxon>Platypezoidea</taxon>
        <taxon>Phoridae</taxon>
        <taxon>Megaseliini</taxon>
        <taxon>Megaselia</taxon>
    </lineage>
</organism>
<evidence type="ECO:0000256" key="6">
    <source>
        <dbReference type="ARBA" id="ARBA00023004"/>
    </source>
</evidence>